<name>A0A9Q1KFV0_9CARY</name>
<gene>
    <name evidence="8" type="ORF">Cgig2_026540</name>
</gene>
<evidence type="ECO:0000256" key="6">
    <source>
        <dbReference type="SAM" id="MobiDB-lite"/>
    </source>
</evidence>
<dbReference type="CDD" id="cd01374">
    <property type="entry name" value="KISc_CENP_E"/>
    <property type="match status" value="1"/>
</dbReference>
<dbReference type="FunFam" id="3.40.850.10:FF:000283">
    <property type="entry name" value="Putative inactive kinesin-like protein KIN-7B"/>
    <property type="match status" value="1"/>
</dbReference>
<feature type="coiled-coil region" evidence="5">
    <location>
        <begin position="395"/>
        <end position="466"/>
    </location>
</feature>
<feature type="domain" description="Kinesin motor" evidence="7">
    <location>
        <begin position="29"/>
        <end position="386"/>
    </location>
</feature>
<feature type="compositionally biased region" description="Polar residues" evidence="6">
    <location>
        <begin position="467"/>
        <end position="481"/>
    </location>
</feature>
<dbReference type="OrthoDB" id="3176171at2759"/>
<feature type="compositionally biased region" description="Basic and acidic residues" evidence="6">
    <location>
        <begin position="1"/>
        <end position="12"/>
    </location>
</feature>
<dbReference type="GO" id="GO:0003777">
    <property type="term" value="F:microtubule motor activity"/>
    <property type="evidence" value="ECO:0007669"/>
    <property type="project" value="InterPro"/>
</dbReference>
<dbReference type="InterPro" id="IPR001752">
    <property type="entry name" value="Kinesin_motor_dom"/>
</dbReference>
<dbReference type="PANTHER" id="PTHR47968:SF18">
    <property type="entry name" value="KINESIN-LIKE PROTEIN KIN-7F"/>
    <property type="match status" value="1"/>
</dbReference>
<dbReference type="Pfam" id="PF00225">
    <property type="entry name" value="Kinesin"/>
    <property type="match status" value="1"/>
</dbReference>
<evidence type="ECO:0000259" key="7">
    <source>
        <dbReference type="PROSITE" id="PS50067"/>
    </source>
</evidence>
<dbReference type="SMART" id="SM00129">
    <property type="entry name" value="KISc"/>
    <property type="match status" value="1"/>
</dbReference>
<dbReference type="PRINTS" id="PR00380">
    <property type="entry name" value="KINESINHEAVY"/>
</dbReference>
<dbReference type="PROSITE" id="PS50067">
    <property type="entry name" value="KINESIN_MOTOR_2"/>
    <property type="match status" value="1"/>
</dbReference>
<feature type="region of interest" description="Disordered" evidence="6">
    <location>
        <begin position="543"/>
        <end position="578"/>
    </location>
</feature>
<dbReference type="PANTHER" id="PTHR47968">
    <property type="entry name" value="CENTROMERE PROTEIN E"/>
    <property type="match status" value="1"/>
</dbReference>
<dbReference type="InterPro" id="IPR021881">
    <property type="entry name" value="NACK_C"/>
</dbReference>
<comment type="caution">
    <text evidence="8">The sequence shown here is derived from an EMBL/GenBank/DDBJ whole genome shotgun (WGS) entry which is preliminary data.</text>
</comment>
<dbReference type="GO" id="GO:0005874">
    <property type="term" value="C:microtubule"/>
    <property type="evidence" value="ECO:0007669"/>
    <property type="project" value="UniProtKB-KW"/>
</dbReference>
<evidence type="ECO:0000256" key="2">
    <source>
        <dbReference type="ARBA" id="ARBA00022701"/>
    </source>
</evidence>
<dbReference type="EMBL" id="JAKOGI010000139">
    <property type="protein sequence ID" value="KAJ8442598.1"/>
    <property type="molecule type" value="Genomic_DNA"/>
</dbReference>
<evidence type="ECO:0000256" key="3">
    <source>
        <dbReference type="ARBA" id="ARBA00023175"/>
    </source>
</evidence>
<dbReference type="GO" id="GO:0007018">
    <property type="term" value="P:microtubule-based movement"/>
    <property type="evidence" value="ECO:0007669"/>
    <property type="project" value="InterPro"/>
</dbReference>
<evidence type="ECO:0000256" key="1">
    <source>
        <dbReference type="ARBA" id="ARBA00007310"/>
    </source>
</evidence>
<proteinExistence type="inferred from homology"/>
<keyword evidence="2" id="KW-0493">Microtubule</keyword>
<keyword evidence="3 4" id="KW-0505">Motor protein</keyword>
<reference evidence="8" key="1">
    <citation type="submission" date="2022-04" db="EMBL/GenBank/DDBJ databases">
        <title>Carnegiea gigantea Genome sequencing and assembly v2.</title>
        <authorList>
            <person name="Copetti D."/>
            <person name="Sanderson M.J."/>
            <person name="Burquez A."/>
            <person name="Wojciechowski M.F."/>
        </authorList>
    </citation>
    <scope>NUCLEOTIDE SEQUENCE</scope>
    <source>
        <strain evidence="8">SGP5-SGP5p</strain>
        <tissue evidence="8">Aerial part</tissue>
    </source>
</reference>
<feature type="compositionally biased region" description="Low complexity" evidence="6">
    <location>
        <begin position="543"/>
        <end position="558"/>
    </location>
</feature>
<dbReference type="InterPro" id="IPR036961">
    <property type="entry name" value="Kinesin_motor_dom_sf"/>
</dbReference>
<dbReference type="GO" id="GO:0005524">
    <property type="term" value="F:ATP binding"/>
    <property type="evidence" value="ECO:0007669"/>
    <property type="project" value="UniProtKB-UniRule"/>
</dbReference>
<sequence>MRVEGSDERELDAAPASPLGLNNNGRQERIFVSVRLRPLNSKEIQSNDFADWECISNTTIFFKSCLGERSMYPNAYHFDRVFGFDCSTKQVYEEAAKGVALSVLNGINCESCSYFSCNFYFLNFFVGFVWTSFKLLNCLNLFNPASVFAYGQTSSGKTYTMAGITQYAVNDIYDYMNEHKEREFVLKFSAMEIYNEHVRDLLSLDPTPLRLLDDPERGTVVERLMEEIVMDKSHLLELIAVCESQRLVGETSMNETSSRSHQIIKLTIESSARQFGGGNSSMLAACVNFVDLAGSERTSQTLVTGSRLKEGSHINRSLLTLGKVIRALSKGRNGHVPYRDSKLTRILHNSLGGNARTAIICTMSPAHSHLEQSRNTLLFASCAKEVTTNAQVNVVMSDKDLVKHMKKELARLENELKNMSVASSKGDMTFVLKEKERQIEKMDKEIKELSRQRDLAQSRVEELIQSAGKNQLAQSPQTNKINHQRSKSQDRISWLDDLSVASDATDYQRLDMDLTTSESIRYLDLTTYPSDLLENDDDSFLLNGSSPKLLSPPSSDTLHPSPGWEEMTTSGRTDEDSDDNCKEVLCIDPVKISPLRNKKGREICDAVEHEYTKCTGQKGVKELYHSQAEYDALVKKIKELQNTINCLVNRNLLEHPSPRSTEPTDGLDSRMLGLSRSRSCKAAITIEPKSAGLEKVVVHQRDHSFGGFEKGMISGREKGLLRYYDTNGKISRLGLFPTSIRACIMNEMEQEDKISDVTDSSSIYRSVARINEDSKTAVYKQMGFEMDIADPKGSRLSVQSEGDVANFLMQMRDCMSEGAPSTMQSPLNWGEEFEIQRFKIIELWHECHVPLVHRTYFFLLFKGDPSDKLYIEVELRRLSFIQERYSQGQRIVMDGQVLTRALSMRALNQERDMLVKQMYKMIPFEEREPLFRKWGIDVNSKQRRIQLSRRVWTDPKDMQHIKDSAELVAKLVGFVDDGQVPKEMFVGPSFRPKTLNRKSYTWRSSVSLI</sequence>
<evidence type="ECO:0000313" key="9">
    <source>
        <dbReference type="Proteomes" id="UP001153076"/>
    </source>
</evidence>
<keyword evidence="9" id="KW-1185">Reference proteome</keyword>
<dbReference type="InterPro" id="IPR027417">
    <property type="entry name" value="P-loop_NTPase"/>
</dbReference>
<dbReference type="Pfam" id="PF11995">
    <property type="entry name" value="DUF3490"/>
    <property type="match status" value="1"/>
</dbReference>
<accession>A0A9Q1KFV0</accession>
<comment type="similarity">
    <text evidence="1">Belongs to the TRAFAC class myosin-kinesin ATPase superfamily. Kinesin family. KIN-7 subfamily.</text>
</comment>
<keyword evidence="5" id="KW-0175">Coiled coil</keyword>
<feature type="binding site" evidence="4">
    <location>
        <begin position="151"/>
        <end position="158"/>
    </location>
    <ligand>
        <name>ATP</name>
        <dbReference type="ChEBI" id="CHEBI:30616"/>
    </ligand>
</feature>
<feature type="region of interest" description="Disordered" evidence="6">
    <location>
        <begin position="467"/>
        <end position="488"/>
    </location>
</feature>
<organism evidence="8 9">
    <name type="scientific">Carnegiea gigantea</name>
    <dbReference type="NCBI Taxonomy" id="171969"/>
    <lineage>
        <taxon>Eukaryota</taxon>
        <taxon>Viridiplantae</taxon>
        <taxon>Streptophyta</taxon>
        <taxon>Embryophyta</taxon>
        <taxon>Tracheophyta</taxon>
        <taxon>Spermatophyta</taxon>
        <taxon>Magnoliopsida</taxon>
        <taxon>eudicotyledons</taxon>
        <taxon>Gunneridae</taxon>
        <taxon>Pentapetalae</taxon>
        <taxon>Caryophyllales</taxon>
        <taxon>Cactineae</taxon>
        <taxon>Cactaceae</taxon>
        <taxon>Cactoideae</taxon>
        <taxon>Echinocereeae</taxon>
        <taxon>Carnegiea</taxon>
    </lineage>
</organism>
<keyword evidence="4" id="KW-0547">Nucleotide-binding</keyword>
<feature type="region of interest" description="Disordered" evidence="6">
    <location>
        <begin position="1"/>
        <end position="22"/>
    </location>
</feature>
<dbReference type="AlphaFoldDB" id="A0A9Q1KFV0"/>
<dbReference type="Proteomes" id="UP001153076">
    <property type="component" value="Unassembled WGS sequence"/>
</dbReference>
<protein>
    <recommendedName>
        <fullName evidence="7">Kinesin motor domain-containing protein</fullName>
    </recommendedName>
</protein>
<evidence type="ECO:0000256" key="4">
    <source>
        <dbReference type="PROSITE-ProRule" id="PRU00283"/>
    </source>
</evidence>
<dbReference type="GO" id="GO:0008017">
    <property type="term" value="F:microtubule binding"/>
    <property type="evidence" value="ECO:0007669"/>
    <property type="project" value="InterPro"/>
</dbReference>
<dbReference type="SUPFAM" id="SSF52540">
    <property type="entry name" value="P-loop containing nucleoside triphosphate hydrolases"/>
    <property type="match status" value="2"/>
</dbReference>
<evidence type="ECO:0000256" key="5">
    <source>
        <dbReference type="SAM" id="Coils"/>
    </source>
</evidence>
<dbReference type="Gene3D" id="3.40.850.10">
    <property type="entry name" value="Kinesin motor domain"/>
    <property type="match status" value="1"/>
</dbReference>
<dbReference type="InterPro" id="IPR027640">
    <property type="entry name" value="Kinesin-like_fam"/>
</dbReference>
<evidence type="ECO:0000313" key="8">
    <source>
        <dbReference type="EMBL" id="KAJ8442598.1"/>
    </source>
</evidence>
<keyword evidence="4" id="KW-0067">ATP-binding</keyword>